<keyword evidence="5" id="KW-0329">Glyoxylate bypass</keyword>
<name>A0A165J4I5_EXIGL</name>
<dbReference type="Gene3D" id="1.10.10.850">
    <property type="match status" value="1"/>
</dbReference>
<reference evidence="13 14" key="1">
    <citation type="journal article" date="2016" name="Mol. Biol. Evol.">
        <title>Comparative Genomics of Early-Diverging Mushroom-Forming Fungi Provides Insights into the Origins of Lignocellulose Decay Capabilities.</title>
        <authorList>
            <person name="Nagy L.G."/>
            <person name="Riley R."/>
            <person name="Tritt A."/>
            <person name="Adam C."/>
            <person name="Daum C."/>
            <person name="Floudas D."/>
            <person name="Sun H."/>
            <person name="Yadav J.S."/>
            <person name="Pangilinan J."/>
            <person name="Larsson K.H."/>
            <person name="Matsuura K."/>
            <person name="Barry K."/>
            <person name="Labutti K."/>
            <person name="Kuo R."/>
            <person name="Ohm R.A."/>
            <person name="Bhattacharya S.S."/>
            <person name="Shirouzu T."/>
            <person name="Yoshinaga Y."/>
            <person name="Martin F.M."/>
            <person name="Grigoriev I.V."/>
            <person name="Hibbett D.S."/>
        </authorList>
    </citation>
    <scope>NUCLEOTIDE SEQUENCE [LARGE SCALE GENOMIC DNA]</scope>
    <source>
        <strain evidence="13 14">HHB12029</strain>
    </source>
</reference>
<evidence type="ECO:0000256" key="5">
    <source>
        <dbReference type="ARBA" id="ARBA00022435"/>
    </source>
</evidence>
<dbReference type="OrthoDB" id="4078635at2759"/>
<dbReference type="PANTHER" id="PTHR21631">
    <property type="entry name" value="ISOCITRATE LYASE/MALATE SYNTHASE"/>
    <property type="match status" value="1"/>
</dbReference>
<dbReference type="InParanoid" id="A0A165J4I5"/>
<feature type="active site" description="Proton acceptor" evidence="10">
    <location>
        <position position="204"/>
    </location>
</feature>
<evidence type="ECO:0000313" key="14">
    <source>
        <dbReference type="Proteomes" id="UP000077266"/>
    </source>
</evidence>
<dbReference type="PROSITE" id="PS00161">
    <property type="entry name" value="ISOCITRATE_LYASE"/>
    <property type="match status" value="1"/>
</dbReference>
<dbReference type="InterPro" id="IPR015813">
    <property type="entry name" value="Pyrv/PenolPyrv_kinase-like_dom"/>
</dbReference>
<dbReference type="CDD" id="cd00377">
    <property type="entry name" value="ICL_PEPM"/>
    <property type="match status" value="1"/>
</dbReference>
<feature type="binding site" evidence="11">
    <location>
        <position position="456"/>
    </location>
    <ligand>
        <name>substrate</name>
    </ligand>
</feature>
<feature type="binding site" evidence="12">
    <location>
        <position position="166"/>
    </location>
    <ligand>
        <name>Mg(2+)</name>
        <dbReference type="ChEBI" id="CHEBI:18420"/>
    </ligand>
</feature>
<feature type="binding site" evidence="11">
    <location>
        <begin position="95"/>
        <end position="97"/>
    </location>
    <ligand>
        <name>substrate</name>
    </ligand>
</feature>
<comment type="catalytic activity">
    <reaction evidence="8">
        <text>D-threo-isocitrate = glyoxylate + succinate</text>
        <dbReference type="Rhea" id="RHEA:13245"/>
        <dbReference type="ChEBI" id="CHEBI:15562"/>
        <dbReference type="ChEBI" id="CHEBI:30031"/>
        <dbReference type="ChEBI" id="CHEBI:36655"/>
        <dbReference type="EC" id="4.1.3.1"/>
    </reaction>
</comment>
<evidence type="ECO:0000256" key="10">
    <source>
        <dbReference type="PIRSR" id="PIRSR001362-1"/>
    </source>
</evidence>
<dbReference type="PANTHER" id="PTHR21631:SF3">
    <property type="entry name" value="BIFUNCTIONAL GLYOXYLATE CYCLE PROTEIN"/>
    <property type="match status" value="1"/>
</dbReference>
<organism evidence="13 14">
    <name type="scientific">Exidia glandulosa HHB12029</name>
    <dbReference type="NCBI Taxonomy" id="1314781"/>
    <lineage>
        <taxon>Eukaryota</taxon>
        <taxon>Fungi</taxon>
        <taxon>Dikarya</taxon>
        <taxon>Basidiomycota</taxon>
        <taxon>Agaricomycotina</taxon>
        <taxon>Agaricomycetes</taxon>
        <taxon>Auriculariales</taxon>
        <taxon>Exidiaceae</taxon>
        <taxon>Exidia</taxon>
    </lineage>
</organism>
<dbReference type="SUPFAM" id="SSF51621">
    <property type="entry name" value="Phosphoenolpyruvate/pyruvate domain"/>
    <property type="match status" value="1"/>
</dbReference>
<dbReference type="GO" id="GO:0006097">
    <property type="term" value="P:glyoxylate cycle"/>
    <property type="evidence" value="ECO:0007669"/>
    <property type="project" value="UniProtKB-KW"/>
</dbReference>
<evidence type="ECO:0000313" key="13">
    <source>
        <dbReference type="EMBL" id="KZV94321.1"/>
    </source>
</evidence>
<comment type="catalytic activity">
    <reaction evidence="1">
        <text>(2S,3R)-3-hydroxybutane-1,2,3-tricarboxylate = pyruvate + succinate</text>
        <dbReference type="Rhea" id="RHEA:16809"/>
        <dbReference type="ChEBI" id="CHEBI:15361"/>
        <dbReference type="ChEBI" id="CHEBI:30031"/>
        <dbReference type="ChEBI" id="CHEBI:57429"/>
        <dbReference type="EC" id="4.1.3.30"/>
    </reaction>
</comment>
<evidence type="ECO:0000256" key="12">
    <source>
        <dbReference type="PIRSR" id="PIRSR001362-3"/>
    </source>
</evidence>
<evidence type="ECO:0000256" key="2">
    <source>
        <dbReference type="ARBA" id="ARBA00004793"/>
    </source>
</evidence>
<dbReference type="EMBL" id="KV425975">
    <property type="protein sequence ID" value="KZV94321.1"/>
    <property type="molecule type" value="Genomic_DNA"/>
</dbReference>
<dbReference type="GO" id="GO:0046872">
    <property type="term" value="F:metal ion binding"/>
    <property type="evidence" value="ECO:0007669"/>
    <property type="project" value="UniProtKB-KW"/>
</dbReference>
<keyword evidence="7 9" id="KW-0456">Lyase</keyword>
<dbReference type="Proteomes" id="UP000077266">
    <property type="component" value="Unassembled WGS sequence"/>
</dbReference>
<gene>
    <name evidence="13" type="ORF">EXIGLDRAFT_835094</name>
</gene>
<accession>A0A165J4I5</accession>
<feature type="binding site" evidence="11">
    <location>
        <position position="241"/>
    </location>
    <ligand>
        <name>substrate</name>
    </ligand>
</feature>
<keyword evidence="12" id="KW-0479">Metal-binding</keyword>
<dbReference type="InterPro" id="IPR039556">
    <property type="entry name" value="ICL/PEPM"/>
</dbReference>
<dbReference type="InterPro" id="IPR018523">
    <property type="entry name" value="Isocitrate_lyase_ph_CS"/>
</dbReference>
<dbReference type="GO" id="GO:0006099">
    <property type="term" value="P:tricarboxylic acid cycle"/>
    <property type="evidence" value="ECO:0007669"/>
    <property type="project" value="UniProtKB-KW"/>
</dbReference>
<dbReference type="GO" id="GO:0046421">
    <property type="term" value="F:methylisocitrate lyase activity"/>
    <property type="evidence" value="ECO:0007669"/>
    <property type="project" value="UniProtKB-EC"/>
</dbReference>
<dbReference type="Pfam" id="PF00463">
    <property type="entry name" value="ICL"/>
    <property type="match status" value="1"/>
</dbReference>
<evidence type="ECO:0000256" key="6">
    <source>
        <dbReference type="ARBA" id="ARBA00022532"/>
    </source>
</evidence>
<dbReference type="GO" id="GO:0004451">
    <property type="term" value="F:isocitrate lyase activity"/>
    <property type="evidence" value="ECO:0007669"/>
    <property type="project" value="UniProtKB-EC"/>
</dbReference>
<dbReference type="PIRSF" id="PIRSF001362">
    <property type="entry name" value="Isocit_lyase"/>
    <property type="match status" value="1"/>
</dbReference>
<comment type="cofactor">
    <cofactor evidence="12">
        <name>Mg(2+)</name>
        <dbReference type="ChEBI" id="CHEBI:18420"/>
    </cofactor>
    <text evidence="12">Can also use Mn(2+) ion.</text>
</comment>
<evidence type="ECO:0000256" key="1">
    <source>
        <dbReference type="ARBA" id="ARBA00001050"/>
    </source>
</evidence>
<dbReference type="FunFam" id="1.10.10.850:FF:000001">
    <property type="entry name" value="Isocitrate lyase"/>
    <property type="match status" value="1"/>
</dbReference>
<evidence type="ECO:0000256" key="11">
    <source>
        <dbReference type="PIRSR" id="PIRSR001362-2"/>
    </source>
</evidence>
<comment type="similarity">
    <text evidence="3 9">Belongs to the isocitrate lyase/PEP mutase superfamily. Isocitrate lyase family.</text>
</comment>
<comment type="pathway">
    <text evidence="2">Carbohydrate metabolism; glyoxylate cycle; (S)-malate from isocitrate: step 1/2.</text>
</comment>
<evidence type="ECO:0000256" key="9">
    <source>
        <dbReference type="PIRNR" id="PIRNR001362"/>
    </source>
</evidence>
<proteinExistence type="inferred from homology"/>
<keyword evidence="12" id="KW-0460">Magnesium</keyword>
<evidence type="ECO:0000256" key="3">
    <source>
        <dbReference type="ARBA" id="ARBA00005704"/>
    </source>
</evidence>
<feature type="binding site" evidence="11">
    <location>
        <begin position="421"/>
        <end position="425"/>
    </location>
    <ligand>
        <name>substrate</name>
    </ligand>
</feature>
<keyword evidence="6" id="KW-0816">Tricarboxylic acid cycle</keyword>
<evidence type="ECO:0000256" key="7">
    <source>
        <dbReference type="ARBA" id="ARBA00023239"/>
    </source>
</evidence>
<dbReference type="AlphaFoldDB" id="A0A165J4I5"/>
<dbReference type="NCBIfam" id="TIGR01346">
    <property type="entry name" value="isocit_lyase"/>
    <property type="match status" value="1"/>
</dbReference>
<evidence type="ECO:0000256" key="8">
    <source>
        <dbReference type="ARBA" id="ARBA00023531"/>
    </source>
</evidence>
<protein>
    <recommendedName>
        <fullName evidence="4 9">Isocitrate lyase</fullName>
    </recommendedName>
</protein>
<dbReference type="FunCoup" id="A0A165J4I5">
    <property type="interactions" value="82"/>
</dbReference>
<dbReference type="Gene3D" id="3.20.20.60">
    <property type="entry name" value="Phosphoenolpyruvate-binding domains"/>
    <property type="match status" value="1"/>
</dbReference>
<dbReference type="InterPro" id="IPR040442">
    <property type="entry name" value="Pyrv_kinase-like_dom_sf"/>
</dbReference>
<sequence>MPSNEKAAFDAEVKQVEQWWKSPRFSRVKRPYTAAQVVSGRGTIPIAYPSDVMGKKLWKTLEGHAKNKTVSHTYGALDPVQVTQMAKYLETVYVSGWQSSSTASSTNEPGPDLADYPYNTVPLKVEHLFMAQLFHDRKQKAARTLLSDAELAKTPKIDYLRPIVADADTGHGGMTAIMKLTKLFVEKGAAGIHIEDQAPGTKKCGHMAGKVLVPISEHINRLVAIRLQYDIMGVENLVVARTDSEAATLITSNIDERDHPFILGSTNPNLEPLVTLLTRAENEGKTGDALQAIEDKWTVDAKLGLFHDVLASALKAGGASSSNVDKFLSRAARASHHEALRIATKEFGLKTVPHFDWDAPRTREGYYRYQGGTQCAIHRAVAFAPYADLLWMETKSPILAQAREFAKGVHAARPGHWLAYNLSPSFNWDAAGLGEKEMKDYIWELGKLGFVWQFITLGGLHSNAYISDLFARAYSQEGMKAYVELIQRRERDIGCDVLTHQKWSGAEYVDKLLMTVTGGISSTAAMGKGVTESQFAGKL</sequence>
<feature type="binding site" evidence="11">
    <location>
        <begin position="205"/>
        <end position="206"/>
    </location>
    <ligand>
        <name>substrate</name>
    </ligand>
</feature>
<keyword evidence="14" id="KW-1185">Reference proteome</keyword>
<evidence type="ECO:0000256" key="4">
    <source>
        <dbReference type="ARBA" id="ARBA00017446"/>
    </source>
</evidence>
<dbReference type="STRING" id="1314781.A0A165J4I5"/>
<dbReference type="InterPro" id="IPR006254">
    <property type="entry name" value="Isocitrate_lyase"/>
</dbReference>